<proteinExistence type="predicted"/>
<protein>
    <recommendedName>
        <fullName evidence="3">Polyhydroxyalkanoic acid system protein</fullName>
    </recommendedName>
</protein>
<dbReference type="Pfam" id="PF09650">
    <property type="entry name" value="PHA_gran_rgn"/>
    <property type="match status" value="1"/>
</dbReference>
<dbReference type="InterPro" id="IPR013433">
    <property type="entry name" value="PHA_gran_rgn"/>
</dbReference>
<name>A0A2U0SJ16_9SPHN</name>
<organism evidence="1 2">
    <name type="scientific">Sphingomonas pokkalii</name>
    <dbReference type="NCBI Taxonomy" id="2175090"/>
    <lineage>
        <taxon>Bacteria</taxon>
        <taxon>Pseudomonadati</taxon>
        <taxon>Pseudomonadota</taxon>
        <taxon>Alphaproteobacteria</taxon>
        <taxon>Sphingomonadales</taxon>
        <taxon>Sphingomonadaceae</taxon>
        <taxon>Sphingomonas</taxon>
    </lineage>
</organism>
<dbReference type="AlphaFoldDB" id="A0A2U0SJ16"/>
<comment type="caution">
    <text evidence="1">The sequence shown here is derived from an EMBL/GenBank/DDBJ whole genome shotgun (WGS) entry which is preliminary data.</text>
</comment>
<reference evidence="1 2" key="1">
    <citation type="submission" date="2018-05" db="EMBL/GenBank/DDBJ databases">
        <title>Description of Sphingomonas pokkalii sp nov, isolated from the rhizosphere of saline tolerant pokkali rice and its draft genome analysis.</title>
        <authorList>
            <person name="Menon R."/>
            <person name="Kumari S."/>
            <person name="Rameshkumar N."/>
        </authorList>
    </citation>
    <scope>NUCLEOTIDE SEQUENCE [LARGE SCALE GENOMIC DNA]</scope>
    <source>
        <strain evidence="1 2">L3B27</strain>
    </source>
</reference>
<dbReference type="RefSeq" id="WP_116470720.1">
    <property type="nucleotide sequence ID" value="NZ_QENQ01000001.1"/>
</dbReference>
<dbReference type="OrthoDB" id="8853368at2"/>
<evidence type="ECO:0008006" key="3">
    <source>
        <dbReference type="Google" id="ProtNLM"/>
    </source>
</evidence>
<evidence type="ECO:0000313" key="2">
    <source>
        <dbReference type="Proteomes" id="UP000245890"/>
    </source>
</evidence>
<sequence length="100" mass="10991">MSQTIRVDIPHQLHRAQARARIDSKIGRLADKIPGGATVEHRWDGDSMHFTVGAMGQTVACRLDVEDTHIHAEVGLPAMLALFAGKVREMLEKDGPRLLA</sequence>
<gene>
    <name evidence="1" type="ORF">DD559_04745</name>
</gene>
<evidence type="ECO:0000313" key="1">
    <source>
        <dbReference type="EMBL" id="PVX31337.1"/>
    </source>
</evidence>
<keyword evidence="2" id="KW-1185">Reference proteome</keyword>
<dbReference type="EMBL" id="QENQ01000001">
    <property type="protein sequence ID" value="PVX31337.1"/>
    <property type="molecule type" value="Genomic_DNA"/>
</dbReference>
<accession>A0A2U0SJ16</accession>
<dbReference type="Proteomes" id="UP000245890">
    <property type="component" value="Unassembled WGS sequence"/>
</dbReference>